<feature type="compositionally biased region" description="Basic and acidic residues" evidence="1">
    <location>
        <begin position="444"/>
        <end position="455"/>
    </location>
</feature>
<dbReference type="EMBL" id="MU847482">
    <property type="protein sequence ID" value="KAK2630830.1"/>
    <property type="molecule type" value="Genomic_DNA"/>
</dbReference>
<feature type="compositionally biased region" description="Low complexity" evidence="1">
    <location>
        <begin position="145"/>
        <end position="154"/>
    </location>
</feature>
<dbReference type="GO" id="GO:0035861">
    <property type="term" value="C:site of double-strand break"/>
    <property type="evidence" value="ECO:0007669"/>
    <property type="project" value="TreeGrafter"/>
</dbReference>
<feature type="domain" description="5'-3' DNA helicase ZGRF1-like N-terminal" evidence="2">
    <location>
        <begin position="353"/>
        <end position="430"/>
    </location>
</feature>
<evidence type="ECO:0000313" key="3">
    <source>
        <dbReference type="EMBL" id="KAK2630830.1"/>
    </source>
</evidence>
<evidence type="ECO:0000259" key="2">
    <source>
        <dbReference type="Pfam" id="PF10382"/>
    </source>
</evidence>
<dbReference type="Pfam" id="PF10382">
    <property type="entry name" value="ZGRF1-like_N"/>
    <property type="match status" value="3"/>
</dbReference>
<dbReference type="AlphaFoldDB" id="A0AAV9G2Z5"/>
<evidence type="ECO:0000256" key="1">
    <source>
        <dbReference type="SAM" id="MobiDB-lite"/>
    </source>
</evidence>
<feature type="domain" description="5'-3' DNA helicase ZGRF1-like N-terminal" evidence="2">
    <location>
        <begin position="49"/>
        <end position="118"/>
    </location>
</feature>
<feature type="domain" description="5'-3' DNA helicase ZGRF1-like N-terminal" evidence="2">
    <location>
        <begin position="194"/>
        <end position="272"/>
    </location>
</feature>
<dbReference type="InterPro" id="IPR052800">
    <property type="entry name" value="DNA_Repair_Helicase_ZGRF1"/>
</dbReference>
<sequence>MPFSRPFSPLPIYFFISNFRIPQFPHSIAPPRAGKASFPVSPMEAEPQRWAATYTKHLKQKRKAYHDGALLFHPDSGRLVLLDDAGDTLESRFLRASEEVSAGAALSFHSYLVDVGEPEACPAGSHSRSSSAAAASRTAHRGGARARPPSAAGRLNPRVSRAFMNPPNSCGSGGGRDGEAAGSGGVDEGGSRFQEWAVLYTAQMTQKAKKYHDGVVRLVKAVPHVKQIVLLDEDGQVLGSRHLKSGETIESGKKCVFPNYLIEICEAKNEKEGVYASEEPMVQTGAKSGENTSDKMGLSSVSKSQKFISPQNIQFLETKSEVTASSRKQDTGKAEVVASGSSGSFMGTDSSFKEWNALYTTQLTQKAKKYHDGILRLIVGSHARQIVLLDEDDGVLGSRYLKSVESVESGTKCQIPNYLIEVSDLRNQKNEGKHSLEQMSQKGQKNEENRSDKRGAKTKSPKFISPFKFQDARKRNCESTTSSIRPLIGKTTCNNMNSHDIQRSTSTDYVSSGIGESWSSNVNDTLKFHDLQDGISRCPTNFIRKEVGKSTFGNVDDSIRTASQILSIMKPPSEIKLPQGAPSGPAPSLVSSNSRIPLDASHTNNLVIDDSKRTFDGRGHSRLSHFATKLLSSVQSCLSLDASHTSNSVVDDSNMTFDGNGHSGFARFATQLRTSVQSCSSIETPERKNTLMARQWNESSGNGHSTQDVMRPADFESQDLAMVDIPASRISNAKELKADSSNHHMGSSNDTVPIDPGLQHDKRGTADKLSTQSSIGDGKCDDPLSTSAYTLTCKDPKIQELIDDCPSFDLGF</sequence>
<feature type="region of interest" description="Disordered" evidence="1">
    <location>
        <begin position="736"/>
        <end position="778"/>
    </location>
</feature>
<dbReference type="GO" id="GO:0006302">
    <property type="term" value="P:double-strand break repair"/>
    <property type="evidence" value="ECO:0007669"/>
    <property type="project" value="TreeGrafter"/>
</dbReference>
<feature type="compositionally biased region" description="Gly residues" evidence="1">
    <location>
        <begin position="171"/>
        <end position="187"/>
    </location>
</feature>
<dbReference type="PANTHER" id="PTHR28535:SF1">
    <property type="entry name" value="PROTEIN ZGRF1"/>
    <property type="match status" value="1"/>
</dbReference>
<organism evidence="3 4">
    <name type="scientific">Eleusine coracana subsp. coracana</name>
    <dbReference type="NCBI Taxonomy" id="191504"/>
    <lineage>
        <taxon>Eukaryota</taxon>
        <taxon>Viridiplantae</taxon>
        <taxon>Streptophyta</taxon>
        <taxon>Embryophyta</taxon>
        <taxon>Tracheophyta</taxon>
        <taxon>Spermatophyta</taxon>
        <taxon>Magnoliopsida</taxon>
        <taxon>Liliopsida</taxon>
        <taxon>Poales</taxon>
        <taxon>Poaceae</taxon>
        <taxon>PACMAD clade</taxon>
        <taxon>Chloridoideae</taxon>
        <taxon>Cynodonteae</taxon>
        <taxon>Eleusininae</taxon>
        <taxon>Eleusine</taxon>
    </lineage>
</organism>
<gene>
    <name evidence="3" type="ORF">QOZ80_UnG0725010</name>
</gene>
<reference evidence="3 4" key="1">
    <citation type="submission" date="2023-05" db="EMBL/GenBank/DDBJ databases">
        <title>WGS assembly of Eleusine coracana.</title>
        <authorList>
            <person name="Jenkins J."/>
            <person name="Schmutz J."/>
            <person name="Lux T."/>
            <person name="Plott C."/>
            <person name="Mayer K."/>
            <person name="Qi P."/>
            <person name="Devos K."/>
        </authorList>
    </citation>
    <scope>NUCLEOTIDE SEQUENCE [LARGE SCALE GENOMIC DNA]</scope>
    <source>
        <tissue evidence="3">Leaves</tissue>
    </source>
</reference>
<evidence type="ECO:0000313" key="4">
    <source>
        <dbReference type="Proteomes" id="UP001301735"/>
    </source>
</evidence>
<keyword evidence="4" id="KW-1185">Reference proteome</keyword>
<dbReference type="Proteomes" id="UP001301735">
    <property type="component" value="Unassembled WGS sequence"/>
</dbReference>
<proteinExistence type="predicted"/>
<accession>A0AAV9G2Z5</accession>
<protein>
    <recommendedName>
        <fullName evidence="2">5'-3' DNA helicase ZGRF1-like N-terminal domain-containing protein</fullName>
    </recommendedName>
</protein>
<name>A0AAV9G2Z5_ELECO</name>
<dbReference type="PANTHER" id="PTHR28535">
    <property type="entry name" value="ZINC FINGER GRF-TYPE CONTAINING 1"/>
    <property type="match status" value="1"/>
</dbReference>
<feature type="region of interest" description="Disordered" evidence="1">
    <location>
        <begin position="120"/>
        <end position="187"/>
    </location>
</feature>
<feature type="compositionally biased region" description="Low complexity" evidence="1">
    <location>
        <begin position="123"/>
        <end position="137"/>
    </location>
</feature>
<feature type="region of interest" description="Disordered" evidence="1">
    <location>
        <begin position="429"/>
        <end position="462"/>
    </location>
</feature>
<dbReference type="InterPro" id="IPR018838">
    <property type="entry name" value="ZGRF1-like_N"/>
</dbReference>
<dbReference type="GO" id="GO:0005634">
    <property type="term" value="C:nucleus"/>
    <property type="evidence" value="ECO:0007669"/>
    <property type="project" value="TreeGrafter"/>
</dbReference>
<comment type="caution">
    <text evidence="3">The sequence shown here is derived from an EMBL/GenBank/DDBJ whole genome shotgun (WGS) entry which is preliminary data.</text>
</comment>